<dbReference type="GO" id="GO:0042651">
    <property type="term" value="C:thylakoid membrane"/>
    <property type="evidence" value="ECO:0007669"/>
    <property type="project" value="TreeGrafter"/>
</dbReference>
<name>A0AAD8M4G0_9APIA</name>
<dbReference type="PANTHER" id="PTHR33917">
    <property type="entry name" value="PROTEIN EXECUTER 1, CHLOROPLASTIC"/>
    <property type="match status" value="1"/>
</dbReference>
<dbReference type="InterPro" id="IPR044680">
    <property type="entry name" value="EX1/2"/>
</dbReference>
<proteinExistence type="predicted"/>
<dbReference type="Gene3D" id="3.40.630.10">
    <property type="entry name" value="Zn peptidases"/>
    <property type="match status" value="1"/>
</dbReference>
<dbReference type="PANTHER" id="PTHR33917:SF2">
    <property type="entry name" value="PROTEIN EXECUTER 2, CHLOROPLASTIC"/>
    <property type="match status" value="1"/>
</dbReference>
<dbReference type="EMBL" id="JAUIZM010000010">
    <property type="protein sequence ID" value="KAK1358983.1"/>
    <property type="molecule type" value="Genomic_DNA"/>
</dbReference>
<dbReference type="GO" id="GO:0010343">
    <property type="term" value="P:singlet oxygen-mediated programmed cell death"/>
    <property type="evidence" value="ECO:0007669"/>
    <property type="project" value="InterPro"/>
</dbReference>
<organism evidence="1 2">
    <name type="scientific">Heracleum sosnowskyi</name>
    <dbReference type="NCBI Taxonomy" id="360622"/>
    <lineage>
        <taxon>Eukaryota</taxon>
        <taxon>Viridiplantae</taxon>
        <taxon>Streptophyta</taxon>
        <taxon>Embryophyta</taxon>
        <taxon>Tracheophyta</taxon>
        <taxon>Spermatophyta</taxon>
        <taxon>Magnoliopsida</taxon>
        <taxon>eudicotyledons</taxon>
        <taxon>Gunneridae</taxon>
        <taxon>Pentapetalae</taxon>
        <taxon>asterids</taxon>
        <taxon>campanulids</taxon>
        <taxon>Apiales</taxon>
        <taxon>Apiaceae</taxon>
        <taxon>Apioideae</taxon>
        <taxon>apioid superclade</taxon>
        <taxon>Tordylieae</taxon>
        <taxon>Tordyliinae</taxon>
        <taxon>Heracleum</taxon>
    </lineage>
</organism>
<dbReference type="SUPFAM" id="SSF53187">
    <property type="entry name" value="Zn-dependent exopeptidases"/>
    <property type="match status" value="1"/>
</dbReference>
<evidence type="ECO:0000313" key="1">
    <source>
        <dbReference type="EMBL" id="KAK1358983.1"/>
    </source>
</evidence>
<comment type="caution">
    <text evidence="1">The sequence shown here is derived from an EMBL/GenBank/DDBJ whole genome shotgun (WGS) entry which is preliminary data.</text>
</comment>
<evidence type="ECO:0000313" key="2">
    <source>
        <dbReference type="Proteomes" id="UP001237642"/>
    </source>
</evidence>
<keyword evidence="2" id="KW-1185">Reference proteome</keyword>
<sequence>MEENIGFLWFDSIRVSIGSGPIGDLHIELGLLYIIREGNEPEFGAVATSSHIDVIPYSGKYDGVVGVLGVNPESSDPLNGLYTSSNGYLATEVIQIRKLFGPWHEAGDKKDVSEPELCEYVEVVNLTGDFDVPSG</sequence>
<gene>
    <name evidence="1" type="ORF">POM88_043457</name>
</gene>
<accession>A0AAD8M4G0</accession>
<reference evidence="1" key="2">
    <citation type="submission" date="2023-05" db="EMBL/GenBank/DDBJ databases">
        <authorList>
            <person name="Schelkunov M.I."/>
        </authorList>
    </citation>
    <scope>NUCLEOTIDE SEQUENCE</scope>
    <source>
        <strain evidence="1">Hsosn_3</strain>
        <tissue evidence="1">Leaf</tissue>
    </source>
</reference>
<dbReference type="Proteomes" id="UP001237642">
    <property type="component" value="Unassembled WGS sequence"/>
</dbReference>
<protein>
    <submittedName>
        <fullName evidence="1">Uncharacterized protein</fullName>
    </submittedName>
</protein>
<reference evidence="1" key="1">
    <citation type="submission" date="2023-02" db="EMBL/GenBank/DDBJ databases">
        <title>Genome of toxic invasive species Heracleum sosnowskyi carries increased number of genes despite the absence of recent whole-genome duplications.</title>
        <authorList>
            <person name="Schelkunov M."/>
            <person name="Shtratnikova V."/>
            <person name="Makarenko M."/>
            <person name="Klepikova A."/>
            <person name="Omelchenko D."/>
            <person name="Novikova G."/>
            <person name="Obukhova E."/>
            <person name="Bogdanov V."/>
            <person name="Penin A."/>
            <person name="Logacheva M."/>
        </authorList>
    </citation>
    <scope>NUCLEOTIDE SEQUENCE</scope>
    <source>
        <strain evidence="1">Hsosn_3</strain>
        <tissue evidence="1">Leaf</tissue>
    </source>
</reference>
<dbReference type="AlphaFoldDB" id="A0AAD8M4G0"/>
<dbReference type="Pfam" id="PF12014">
    <property type="entry name" value="Cyclin_D1_bind"/>
    <property type="match status" value="1"/>
</dbReference>